<evidence type="ECO:0000259" key="6">
    <source>
        <dbReference type="PROSITE" id="PS50199"/>
    </source>
</evidence>
<dbReference type="InParanoid" id="D8M8E9"/>
<evidence type="ECO:0000256" key="3">
    <source>
        <dbReference type="ARBA" id="ARBA00022833"/>
    </source>
</evidence>
<dbReference type="GO" id="GO:0008270">
    <property type="term" value="F:zinc ion binding"/>
    <property type="evidence" value="ECO:0007669"/>
    <property type="project" value="UniProtKB-KW"/>
</dbReference>
<protein>
    <recommendedName>
        <fullName evidence="6">RanBP2-type domain-containing protein</fullName>
    </recommendedName>
</protein>
<organism evidence="7">
    <name type="scientific">Blastocystis hominis</name>
    <dbReference type="NCBI Taxonomy" id="12968"/>
    <lineage>
        <taxon>Eukaryota</taxon>
        <taxon>Sar</taxon>
        <taxon>Stramenopiles</taxon>
        <taxon>Bigyra</taxon>
        <taxon>Opalozoa</taxon>
        <taxon>Opalinata</taxon>
        <taxon>Blastocystidae</taxon>
        <taxon>Blastocystis</taxon>
    </lineage>
</organism>
<name>D8M8E9_BLAHO</name>
<keyword evidence="5" id="KW-0812">Transmembrane</keyword>
<keyword evidence="3" id="KW-0862">Zinc</keyword>
<evidence type="ECO:0000256" key="4">
    <source>
        <dbReference type="PROSITE-ProRule" id="PRU00322"/>
    </source>
</evidence>
<keyword evidence="5" id="KW-1133">Transmembrane helix</keyword>
<sequence length="203" mass="22980">MNNQWSCSRCGSLNSASSLICSTCGYEHLSDTEEEEEEVYISDSEDNLEQIPLLQADEQQANQRERAPRTISDEQAQELRSQLLRILELYENERQRQAAQNGNEATNGNTPTIPAARGRRVVSISISNILSNASEGILYTIEVAPLIGILFVFIIAFEHKWILSVFLLWCTLTYIQEYFRAEFSMKVAIFVASHSRTPSIGNR</sequence>
<keyword evidence="1" id="KW-0479">Metal-binding</keyword>
<reference evidence="7" key="1">
    <citation type="submission" date="2010-02" db="EMBL/GenBank/DDBJ databases">
        <title>Sequencing and annotation of the Blastocystis hominis genome.</title>
        <authorList>
            <person name="Wincker P."/>
        </authorList>
    </citation>
    <scope>NUCLEOTIDE SEQUENCE</scope>
    <source>
        <strain evidence="7">Singapore isolate B</strain>
    </source>
</reference>
<keyword evidence="2 4" id="KW-0863">Zinc-finger</keyword>
<keyword evidence="5" id="KW-0472">Membrane</keyword>
<keyword evidence="8" id="KW-1185">Reference proteome</keyword>
<dbReference type="GeneID" id="24921133"/>
<dbReference type="PROSITE" id="PS01358">
    <property type="entry name" value="ZF_RANBP2_1"/>
    <property type="match status" value="1"/>
</dbReference>
<evidence type="ECO:0000256" key="1">
    <source>
        <dbReference type="ARBA" id="ARBA00022723"/>
    </source>
</evidence>
<feature type="domain" description="RanBP2-type" evidence="6">
    <location>
        <begin position="1"/>
        <end position="30"/>
    </location>
</feature>
<dbReference type="Proteomes" id="UP000008312">
    <property type="component" value="Unassembled WGS sequence"/>
</dbReference>
<dbReference type="RefSeq" id="XP_012898386.1">
    <property type="nucleotide sequence ID" value="XM_013042932.1"/>
</dbReference>
<dbReference type="InterPro" id="IPR001876">
    <property type="entry name" value="Znf_RanBP2"/>
</dbReference>
<evidence type="ECO:0000256" key="5">
    <source>
        <dbReference type="SAM" id="Phobius"/>
    </source>
</evidence>
<dbReference type="AlphaFoldDB" id="D8M8E9"/>
<dbReference type="SMART" id="SM00547">
    <property type="entry name" value="ZnF_RBZ"/>
    <property type="match status" value="1"/>
</dbReference>
<evidence type="ECO:0000313" key="7">
    <source>
        <dbReference type="EMBL" id="CBK24338.2"/>
    </source>
</evidence>
<gene>
    <name evidence="7" type="ORF">GSBLH_T00004088001</name>
</gene>
<accession>D8M8E9</accession>
<evidence type="ECO:0000256" key="2">
    <source>
        <dbReference type="ARBA" id="ARBA00022771"/>
    </source>
</evidence>
<dbReference type="EMBL" id="FN668683">
    <property type="protein sequence ID" value="CBK24338.2"/>
    <property type="molecule type" value="Genomic_DNA"/>
</dbReference>
<feature type="transmembrane region" description="Helical" evidence="5">
    <location>
        <begin position="161"/>
        <end position="179"/>
    </location>
</feature>
<feature type="transmembrane region" description="Helical" evidence="5">
    <location>
        <begin position="136"/>
        <end position="155"/>
    </location>
</feature>
<evidence type="ECO:0000313" key="8">
    <source>
        <dbReference type="Proteomes" id="UP000008312"/>
    </source>
</evidence>
<dbReference type="PROSITE" id="PS50199">
    <property type="entry name" value="ZF_RANBP2_2"/>
    <property type="match status" value="1"/>
</dbReference>
<proteinExistence type="predicted"/>